<reference evidence="6" key="1">
    <citation type="submission" date="2023-03" db="EMBL/GenBank/DDBJ databases">
        <title>Edaphobacter sp.</title>
        <authorList>
            <person name="Huber K.J."/>
            <person name="Papendorf J."/>
            <person name="Pilke C."/>
            <person name="Bunk B."/>
            <person name="Sproeer C."/>
            <person name="Pester M."/>
        </authorList>
    </citation>
    <scope>NUCLEOTIDE SEQUENCE</scope>
    <source>
        <strain evidence="6">DSM 110680</strain>
    </source>
</reference>
<dbReference type="RefSeq" id="WP_348264790.1">
    <property type="nucleotide sequence ID" value="NZ_CP121196.1"/>
</dbReference>
<proteinExistence type="inferred from homology"/>
<dbReference type="InterPro" id="IPR035938">
    <property type="entry name" value="Hemerythrin-like_sf"/>
</dbReference>
<dbReference type="CDD" id="cd12107">
    <property type="entry name" value="Hemerythrin"/>
    <property type="match status" value="1"/>
</dbReference>
<sequence>MTLLTWSHECIVGVQAMDDQHGILMDTLNELRVMLLHGGDRQCISLQLEHLIEFTQMHFQSEEQLLQREGFPGFEEHRTAHMHLLAKLYSALEQVNHDEALHFPSLLAFLPSWYMEHVEQLDQPYGVWLNDRGVF</sequence>
<protein>
    <submittedName>
        <fullName evidence="6">Bacteriohemerythrin</fullName>
    </submittedName>
</protein>
<gene>
    <name evidence="6" type="ORF">P8935_09675</name>
</gene>
<evidence type="ECO:0000256" key="4">
    <source>
        <dbReference type="ARBA" id="ARBA00023004"/>
    </source>
</evidence>
<keyword evidence="2" id="KW-0561">Oxygen transport</keyword>
<dbReference type="PANTHER" id="PTHR37164">
    <property type="entry name" value="BACTERIOHEMERYTHRIN"/>
    <property type="match status" value="1"/>
</dbReference>
<evidence type="ECO:0000313" key="6">
    <source>
        <dbReference type="EMBL" id="XBH19571.1"/>
    </source>
</evidence>
<keyword evidence="2" id="KW-0813">Transport</keyword>
<dbReference type="InterPro" id="IPR012827">
    <property type="entry name" value="Hemerythrin_metal-bd"/>
</dbReference>
<organism evidence="6">
    <name type="scientific">Telmatobacter sp. DSM 110680</name>
    <dbReference type="NCBI Taxonomy" id="3036704"/>
    <lineage>
        <taxon>Bacteria</taxon>
        <taxon>Pseudomonadati</taxon>
        <taxon>Acidobacteriota</taxon>
        <taxon>Terriglobia</taxon>
        <taxon>Terriglobales</taxon>
        <taxon>Acidobacteriaceae</taxon>
        <taxon>Telmatobacter</taxon>
    </lineage>
</organism>
<dbReference type="PANTHER" id="PTHR37164:SF1">
    <property type="entry name" value="BACTERIOHEMERYTHRIN"/>
    <property type="match status" value="1"/>
</dbReference>
<evidence type="ECO:0000256" key="3">
    <source>
        <dbReference type="ARBA" id="ARBA00022723"/>
    </source>
</evidence>
<keyword evidence="3" id="KW-0479">Metal-binding</keyword>
<dbReference type="EMBL" id="CP121196">
    <property type="protein sequence ID" value="XBH19571.1"/>
    <property type="molecule type" value="Genomic_DNA"/>
</dbReference>
<evidence type="ECO:0000256" key="1">
    <source>
        <dbReference type="ARBA" id="ARBA00010587"/>
    </source>
</evidence>
<dbReference type="GO" id="GO:0046872">
    <property type="term" value="F:metal ion binding"/>
    <property type="evidence" value="ECO:0007669"/>
    <property type="project" value="UniProtKB-KW"/>
</dbReference>
<accession>A0AAU7DQ86</accession>
<dbReference type="NCBIfam" id="NF033749">
    <property type="entry name" value="bact_hemeryth"/>
    <property type="match status" value="1"/>
</dbReference>
<keyword evidence="4" id="KW-0408">Iron</keyword>
<name>A0AAU7DQ86_9BACT</name>
<evidence type="ECO:0000259" key="5">
    <source>
        <dbReference type="Pfam" id="PF01814"/>
    </source>
</evidence>
<dbReference type="NCBIfam" id="TIGR02481">
    <property type="entry name" value="hemeryth_dom"/>
    <property type="match status" value="1"/>
</dbReference>
<dbReference type="GO" id="GO:0005344">
    <property type="term" value="F:oxygen carrier activity"/>
    <property type="evidence" value="ECO:0007669"/>
    <property type="project" value="UniProtKB-KW"/>
</dbReference>
<dbReference type="Pfam" id="PF01814">
    <property type="entry name" value="Hemerythrin"/>
    <property type="match status" value="1"/>
</dbReference>
<dbReference type="InterPro" id="IPR050669">
    <property type="entry name" value="Hemerythrin"/>
</dbReference>
<dbReference type="InterPro" id="IPR016131">
    <property type="entry name" value="Haemerythrin_Fe_BS"/>
</dbReference>
<evidence type="ECO:0000256" key="2">
    <source>
        <dbReference type="ARBA" id="ARBA00022621"/>
    </source>
</evidence>
<comment type="similarity">
    <text evidence="1">Belongs to the hemerythrin family.</text>
</comment>
<dbReference type="PROSITE" id="PS00550">
    <property type="entry name" value="HEMERYTHRINS"/>
    <property type="match status" value="1"/>
</dbReference>
<feature type="domain" description="Hemerythrin-like" evidence="5">
    <location>
        <begin position="13"/>
        <end position="123"/>
    </location>
</feature>
<dbReference type="SUPFAM" id="SSF47188">
    <property type="entry name" value="Hemerythrin-like"/>
    <property type="match status" value="1"/>
</dbReference>
<dbReference type="AlphaFoldDB" id="A0AAU7DQ86"/>
<dbReference type="Gene3D" id="1.20.120.50">
    <property type="entry name" value="Hemerythrin-like"/>
    <property type="match status" value="1"/>
</dbReference>
<dbReference type="InterPro" id="IPR012312">
    <property type="entry name" value="Hemerythrin-like"/>
</dbReference>